<accession>A0ABN9XUQ7</accession>
<evidence type="ECO:0000313" key="3">
    <source>
        <dbReference type="Proteomes" id="UP001189429"/>
    </source>
</evidence>
<protein>
    <submittedName>
        <fullName evidence="2">Uncharacterized protein</fullName>
    </submittedName>
</protein>
<reference evidence="2" key="1">
    <citation type="submission" date="2023-10" db="EMBL/GenBank/DDBJ databases">
        <authorList>
            <person name="Chen Y."/>
            <person name="Shah S."/>
            <person name="Dougan E. K."/>
            <person name="Thang M."/>
            <person name="Chan C."/>
        </authorList>
    </citation>
    <scope>NUCLEOTIDE SEQUENCE [LARGE SCALE GENOMIC DNA]</scope>
</reference>
<gene>
    <name evidence="2" type="ORF">PCOR1329_LOCUS79937</name>
</gene>
<feature type="region of interest" description="Disordered" evidence="1">
    <location>
        <begin position="415"/>
        <end position="452"/>
    </location>
</feature>
<dbReference type="EMBL" id="CAUYUJ010021281">
    <property type="protein sequence ID" value="CAK0903711.1"/>
    <property type="molecule type" value="Genomic_DNA"/>
</dbReference>
<organism evidence="2 3">
    <name type="scientific">Prorocentrum cordatum</name>
    <dbReference type="NCBI Taxonomy" id="2364126"/>
    <lineage>
        <taxon>Eukaryota</taxon>
        <taxon>Sar</taxon>
        <taxon>Alveolata</taxon>
        <taxon>Dinophyceae</taxon>
        <taxon>Prorocentrales</taxon>
        <taxon>Prorocentraceae</taxon>
        <taxon>Prorocentrum</taxon>
    </lineage>
</organism>
<sequence length="823" mass="91358">MGKTPLMHVLMMALSRFHIKDQGARDTDVVPMFKTATDLDFYRDEPGERWCGCCLDDGDMSDLSVKVFKSFLDVSCREPLTRERWGASKFVQCQPRMMVDNKFDASLDPTVTLDGRQVRAGAVLGGAADRITNEAFIKMVRPAFPPCSEADLGAIFKRANVIVNTEHYVHVPPRGLHASSTIVTHKNEGSCITQKAKDVLEAYTERGILRDSAELDALVSEEQHLFSSIFTDPEVHRVQVKREQDEDFFTMNSELADQTKRNPIGVDATDEPPSKRSRVGDGASSCAAILIENDVFLERSAALAASKECIEVPDVDSEEHAISVDDCEEAPISMDDLHEAFMRDANAARADADEDEQAFAGEEEEDAFGFGGSMDSAKRCACCGKTGHTVATCKATGAKKIRELLAVLKLRAGQRRTKPRMGVRTTGAAAVKKRRKAHTPNPAASTKQAAKRKVTNQLVRGASGRKELFIKNDAVALDSAVRQLKDCGIFKIPKKCPCCGVALSAHLHQQRIGGSGRAFYRCNAWSCNRRFYVMQLTPFKQMRLLPQQALALLKEYSRHDRIAPPGPSALAAHAGCGKFIARRFAKMCRDAEAGQGQLLNRRGTIGGDVELDAHQVAKIHVSPKNESYQHLIQDKYVRKPPSYFQLYVQVAGAIQRGMGKLYLSFLPFHKLVPPRARPPPESYQGVLATSLLDRIAPKSNVHADGNKAWPKLASTKYREKKFRVHQVSHKNNQFTKAVRGGSRNAKKLATLAGTQCIDRAWRELDKAIPITHAKKRSVKGSVHRVLDEDIRDRVWSWLYRYNKRHSETTSEGALKSLAKLLGR</sequence>
<dbReference type="Proteomes" id="UP001189429">
    <property type="component" value="Unassembled WGS sequence"/>
</dbReference>
<evidence type="ECO:0000256" key="1">
    <source>
        <dbReference type="SAM" id="MobiDB-lite"/>
    </source>
</evidence>
<name>A0ABN9XUQ7_9DINO</name>
<evidence type="ECO:0000313" key="2">
    <source>
        <dbReference type="EMBL" id="CAK0903711.1"/>
    </source>
</evidence>
<keyword evidence="3" id="KW-1185">Reference proteome</keyword>
<comment type="caution">
    <text evidence="2">The sequence shown here is derived from an EMBL/GenBank/DDBJ whole genome shotgun (WGS) entry which is preliminary data.</text>
</comment>
<proteinExistence type="predicted"/>